<accession>A0AAU9XP29</accession>
<organism evidence="1 2">
    <name type="scientific">Pocillopora meandrina</name>
    <dbReference type="NCBI Taxonomy" id="46732"/>
    <lineage>
        <taxon>Eukaryota</taxon>
        <taxon>Metazoa</taxon>
        <taxon>Cnidaria</taxon>
        <taxon>Anthozoa</taxon>
        <taxon>Hexacorallia</taxon>
        <taxon>Scleractinia</taxon>
        <taxon>Astrocoeniina</taxon>
        <taxon>Pocilloporidae</taxon>
        <taxon>Pocillopora</taxon>
    </lineage>
</organism>
<evidence type="ECO:0000313" key="1">
    <source>
        <dbReference type="EMBL" id="CAH3153702.1"/>
    </source>
</evidence>
<evidence type="ECO:0000313" key="2">
    <source>
        <dbReference type="Proteomes" id="UP001159428"/>
    </source>
</evidence>
<name>A0AAU9XP29_9CNID</name>
<gene>
    <name evidence="1" type="ORF">PMEA_00027227</name>
</gene>
<protein>
    <submittedName>
        <fullName evidence="1">Uncharacterized protein</fullName>
    </submittedName>
</protein>
<sequence length="132" mass="15060">MRPLASKPVFCRRFCLFSRPLGSFSAFKEVPSTHPPTLPTPFPTHHMALYNEYDTPTLYFDDKKVVTKSTRASLFLKAFEDAKSSLSESNILREIDGKVKYRVHKFTSKTTPRPVTVKSVLAQHQNWSNGPE</sequence>
<dbReference type="EMBL" id="CALNXJ010000054">
    <property type="protein sequence ID" value="CAH3153702.1"/>
    <property type="molecule type" value="Genomic_DNA"/>
</dbReference>
<keyword evidence="2" id="KW-1185">Reference proteome</keyword>
<dbReference type="AlphaFoldDB" id="A0AAU9XP29"/>
<dbReference type="Proteomes" id="UP001159428">
    <property type="component" value="Unassembled WGS sequence"/>
</dbReference>
<reference evidence="1 2" key="1">
    <citation type="submission" date="2022-05" db="EMBL/GenBank/DDBJ databases">
        <authorList>
            <consortium name="Genoscope - CEA"/>
            <person name="William W."/>
        </authorList>
    </citation>
    <scope>NUCLEOTIDE SEQUENCE [LARGE SCALE GENOMIC DNA]</scope>
</reference>
<comment type="caution">
    <text evidence="1">The sequence shown here is derived from an EMBL/GenBank/DDBJ whole genome shotgun (WGS) entry which is preliminary data.</text>
</comment>
<proteinExistence type="predicted"/>